<comment type="caution">
    <text evidence="1">The sequence shown here is derived from an EMBL/GenBank/DDBJ whole genome shotgun (WGS) entry which is preliminary data.</text>
</comment>
<organism evidence="1 2">
    <name type="scientific">Araneus ventricosus</name>
    <name type="common">Orbweaver spider</name>
    <name type="synonym">Epeira ventricosa</name>
    <dbReference type="NCBI Taxonomy" id="182803"/>
    <lineage>
        <taxon>Eukaryota</taxon>
        <taxon>Metazoa</taxon>
        <taxon>Ecdysozoa</taxon>
        <taxon>Arthropoda</taxon>
        <taxon>Chelicerata</taxon>
        <taxon>Arachnida</taxon>
        <taxon>Araneae</taxon>
        <taxon>Araneomorphae</taxon>
        <taxon>Entelegynae</taxon>
        <taxon>Araneoidea</taxon>
        <taxon>Araneidae</taxon>
        <taxon>Araneus</taxon>
    </lineage>
</organism>
<dbReference type="EMBL" id="BGPR01056285">
    <property type="protein sequence ID" value="GBO32799.1"/>
    <property type="molecule type" value="Genomic_DNA"/>
</dbReference>
<keyword evidence="2" id="KW-1185">Reference proteome</keyword>
<dbReference type="AlphaFoldDB" id="A0A4Y2W672"/>
<accession>A0A4Y2W672</accession>
<reference evidence="1 2" key="1">
    <citation type="journal article" date="2019" name="Sci. Rep.">
        <title>Orb-weaving spider Araneus ventricosus genome elucidates the spidroin gene catalogue.</title>
        <authorList>
            <person name="Kono N."/>
            <person name="Nakamura H."/>
            <person name="Ohtoshi R."/>
            <person name="Moran D.A.P."/>
            <person name="Shinohara A."/>
            <person name="Yoshida Y."/>
            <person name="Fujiwara M."/>
            <person name="Mori M."/>
            <person name="Tomita M."/>
            <person name="Arakawa K."/>
        </authorList>
    </citation>
    <scope>NUCLEOTIDE SEQUENCE [LARGE SCALE GENOMIC DNA]</scope>
</reference>
<evidence type="ECO:0000313" key="1">
    <source>
        <dbReference type="EMBL" id="GBO32799.1"/>
    </source>
</evidence>
<protein>
    <submittedName>
        <fullName evidence="1">Uncharacterized protein</fullName>
    </submittedName>
</protein>
<name>A0A4Y2W672_ARAVE</name>
<dbReference type="Proteomes" id="UP000499080">
    <property type="component" value="Unassembled WGS sequence"/>
</dbReference>
<evidence type="ECO:0000313" key="2">
    <source>
        <dbReference type="Proteomes" id="UP000499080"/>
    </source>
</evidence>
<gene>
    <name evidence="1" type="ORF">AVEN_55930_1</name>
</gene>
<sequence length="138" mass="15644">MRKCSEAARGLGKLGNSPCRRCPQVAPKREHEENNGSIDMRAPENWQIISLSYWALHAIKTAALRSFLSLPITVAAEVSVICLCVFMKHIQTFLRSTMSQERLVDFAVMPIGRDFLQNIETEDIMKDFADKNARKVSF</sequence>
<proteinExistence type="predicted"/>